<protein>
    <submittedName>
        <fullName evidence="2">Uncharacterized protein</fullName>
    </submittedName>
</protein>
<accession>A0A450ZGN7</accession>
<gene>
    <name evidence="2" type="ORF">BECKTC1821D_GA0114238_12281</name>
    <name evidence="1" type="ORF">BECKTC1821E_GA0114239_108312</name>
    <name evidence="3" type="ORF">BECKTC1821F_GA0114240_106815</name>
</gene>
<evidence type="ECO:0000313" key="2">
    <source>
        <dbReference type="EMBL" id="VFK52965.1"/>
    </source>
</evidence>
<reference evidence="2" key="1">
    <citation type="submission" date="2019-02" db="EMBL/GenBank/DDBJ databases">
        <authorList>
            <person name="Gruber-Vodicka R. H."/>
            <person name="Seah K. B. B."/>
        </authorList>
    </citation>
    <scope>NUCLEOTIDE SEQUENCE</scope>
    <source>
        <strain evidence="2">BECK_BZ123</strain>
        <strain evidence="1">BECK_BZ125</strain>
        <strain evidence="3">BECK_BZ126</strain>
    </source>
</reference>
<evidence type="ECO:0000313" key="1">
    <source>
        <dbReference type="EMBL" id="VFK47378.1"/>
    </source>
</evidence>
<dbReference type="EMBL" id="CAADFS010000228">
    <property type="protein sequence ID" value="VFK52965.1"/>
    <property type="molecule type" value="Genomic_DNA"/>
</dbReference>
<organism evidence="2">
    <name type="scientific">Candidatus Kentrum sp. TC</name>
    <dbReference type="NCBI Taxonomy" id="2126339"/>
    <lineage>
        <taxon>Bacteria</taxon>
        <taxon>Pseudomonadati</taxon>
        <taxon>Pseudomonadota</taxon>
        <taxon>Gammaproteobacteria</taxon>
        <taxon>Candidatus Kentrum</taxon>
    </lineage>
</organism>
<sequence length="33" mass="3785">MEIARIMRGEGESMEKIMKYTRLTAEEPKGEGL</sequence>
<proteinExistence type="predicted"/>
<dbReference type="EMBL" id="CAADFT010000083">
    <property type="protein sequence ID" value="VFK47378.1"/>
    <property type="molecule type" value="Genomic_DNA"/>
</dbReference>
<dbReference type="AlphaFoldDB" id="A0A450ZGN7"/>
<dbReference type="EMBL" id="CAADFW010000068">
    <property type="protein sequence ID" value="VFK62076.1"/>
    <property type="molecule type" value="Genomic_DNA"/>
</dbReference>
<name>A0A450ZGN7_9GAMM</name>
<evidence type="ECO:0000313" key="3">
    <source>
        <dbReference type="EMBL" id="VFK62076.1"/>
    </source>
</evidence>